<proteinExistence type="inferred from homology"/>
<dbReference type="InterPro" id="IPR006175">
    <property type="entry name" value="YjgF/YER057c/UK114"/>
</dbReference>
<dbReference type="GO" id="GO:0005829">
    <property type="term" value="C:cytosol"/>
    <property type="evidence" value="ECO:0007669"/>
    <property type="project" value="TreeGrafter"/>
</dbReference>
<evidence type="ECO:0000256" key="2">
    <source>
        <dbReference type="ARBA" id="ARBA00011233"/>
    </source>
</evidence>
<dbReference type="Gene3D" id="3.30.1330.40">
    <property type="entry name" value="RutC-like"/>
    <property type="match status" value="1"/>
</dbReference>
<gene>
    <name evidence="4" type="ORF">KO51_24950</name>
    <name evidence="3" type="ORF">NL99_23355</name>
</gene>
<evidence type="ECO:0000313" key="3">
    <source>
        <dbReference type="EMBL" id="EAA8667821.1"/>
    </source>
</evidence>
<protein>
    <submittedName>
        <fullName evidence="4">RidA family protein</fullName>
    </submittedName>
</protein>
<dbReference type="InterPro" id="IPR006056">
    <property type="entry name" value="RidA"/>
</dbReference>
<comment type="caution">
    <text evidence="4">The sequence shown here is derived from an EMBL/GenBank/DDBJ whole genome shotgun (WGS) entry which is preliminary data.</text>
</comment>
<dbReference type="FunFam" id="3.30.1330.40:FF:000001">
    <property type="entry name" value="L-PSP family endoribonuclease"/>
    <property type="match status" value="1"/>
</dbReference>
<dbReference type="EMBL" id="RSMR01000044">
    <property type="protein sequence ID" value="MIK94639.1"/>
    <property type="molecule type" value="Genomic_DNA"/>
</dbReference>
<dbReference type="EMBL" id="AAACVH010000054">
    <property type="protein sequence ID" value="EAA8667821.1"/>
    <property type="molecule type" value="Genomic_DNA"/>
</dbReference>
<organism evidence="4">
    <name type="scientific">Salmonella enterica</name>
    <name type="common">Salmonella choleraesuis</name>
    <dbReference type="NCBI Taxonomy" id="28901"/>
    <lineage>
        <taxon>Bacteria</taxon>
        <taxon>Pseudomonadati</taxon>
        <taxon>Pseudomonadota</taxon>
        <taxon>Gammaproteobacteria</taxon>
        <taxon>Enterobacterales</taxon>
        <taxon>Enterobacteriaceae</taxon>
        <taxon>Salmonella</taxon>
    </lineage>
</organism>
<reference evidence="4" key="1">
    <citation type="submission" date="2018-08" db="EMBL/GenBank/DDBJ databases">
        <authorList>
            <consortium name="GenomeTrakr network: Whole genome sequencing for foodborne pathogen traceback"/>
        </authorList>
    </citation>
    <scope>NUCLEOTIDE SEQUENCE [LARGE SCALE GENOMIC DNA]</scope>
    <source>
        <strain evidence="4">FLUFL-1338</strain>
        <strain evidence="3">FLUFL-367</strain>
    </source>
</reference>
<dbReference type="NCBIfam" id="TIGR00004">
    <property type="entry name" value="Rid family detoxifying hydrolase"/>
    <property type="match status" value="1"/>
</dbReference>
<name>A0A3W1E5B1_SALER</name>
<comment type="similarity">
    <text evidence="1">Belongs to the RutC family.</text>
</comment>
<dbReference type="Pfam" id="PF01042">
    <property type="entry name" value="Ribonuc_L-PSP"/>
    <property type="match status" value="1"/>
</dbReference>
<dbReference type="AlphaFoldDB" id="A0A3W1E5B1"/>
<accession>A0A3W1E5B1</accession>
<dbReference type="SUPFAM" id="SSF55298">
    <property type="entry name" value="YjgF-like"/>
    <property type="match status" value="1"/>
</dbReference>
<dbReference type="Proteomes" id="UP000885283">
    <property type="component" value="Unassembled WGS sequence"/>
</dbReference>
<comment type="subunit">
    <text evidence="2">Homotrimer.</text>
</comment>
<dbReference type="PANTHER" id="PTHR11803:SF39">
    <property type="entry name" value="2-IMINOBUTANOATE_2-IMINOPROPANOATE DEAMINASE"/>
    <property type="match status" value="1"/>
</dbReference>
<sequence>MKSSIETKEAPVAIGPYSQAIYFNRVVYVSGQLPLHPDTGEIVGDDIEKQTQQVLKNIDAILFNAETNKDNILKTTIFITDINDFSKVNDIYSGYVKGTIYPARSTIGVFSLPKGALVEIEVVAGV</sequence>
<evidence type="ECO:0000256" key="1">
    <source>
        <dbReference type="ARBA" id="ARBA00010552"/>
    </source>
</evidence>
<dbReference type="GO" id="GO:0019239">
    <property type="term" value="F:deaminase activity"/>
    <property type="evidence" value="ECO:0007669"/>
    <property type="project" value="TreeGrafter"/>
</dbReference>
<dbReference type="PANTHER" id="PTHR11803">
    <property type="entry name" value="2-IMINOBUTANOATE/2-IMINOPROPANOATE DEAMINASE RIDA"/>
    <property type="match status" value="1"/>
</dbReference>
<dbReference type="RefSeq" id="WP_023245807.1">
    <property type="nucleotide sequence ID" value="NZ_MXUT01000017.1"/>
</dbReference>
<dbReference type="Proteomes" id="UP000839834">
    <property type="component" value="Unassembled WGS sequence"/>
</dbReference>
<dbReference type="InterPro" id="IPR035959">
    <property type="entry name" value="RutC-like_sf"/>
</dbReference>
<dbReference type="CDD" id="cd00448">
    <property type="entry name" value="YjgF_YER057c_UK114_family"/>
    <property type="match status" value="1"/>
</dbReference>
<evidence type="ECO:0000313" key="4">
    <source>
        <dbReference type="EMBL" id="MIK94639.1"/>
    </source>
</evidence>